<feature type="region of interest" description="Disordered" evidence="1">
    <location>
        <begin position="52"/>
        <end position="80"/>
    </location>
</feature>
<feature type="compositionally biased region" description="Acidic residues" evidence="1">
    <location>
        <begin position="219"/>
        <end position="238"/>
    </location>
</feature>
<evidence type="ECO:0000313" key="2">
    <source>
        <dbReference type="EMBL" id="KAH3681240.1"/>
    </source>
</evidence>
<proteinExistence type="predicted"/>
<gene>
    <name evidence="2" type="ORF">WICPIJ_007798</name>
</gene>
<name>A0A9P8Q145_WICPI</name>
<accession>A0A9P8Q145</accession>
<comment type="caution">
    <text evidence="2">The sequence shown here is derived from an EMBL/GenBank/DDBJ whole genome shotgun (WGS) entry which is preliminary data.</text>
</comment>
<organism evidence="2 3">
    <name type="scientific">Wickerhamomyces pijperi</name>
    <name type="common">Yeast</name>
    <name type="synonym">Pichia pijperi</name>
    <dbReference type="NCBI Taxonomy" id="599730"/>
    <lineage>
        <taxon>Eukaryota</taxon>
        <taxon>Fungi</taxon>
        <taxon>Dikarya</taxon>
        <taxon>Ascomycota</taxon>
        <taxon>Saccharomycotina</taxon>
        <taxon>Saccharomycetes</taxon>
        <taxon>Phaffomycetales</taxon>
        <taxon>Wickerhamomycetaceae</taxon>
        <taxon>Wickerhamomyces</taxon>
    </lineage>
</organism>
<dbReference type="Proteomes" id="UP000774326">
    <property type="component" value="Unassembled WGS sequence"/>
</dbReference>
<protein>
    <submittedName>
        <fullName evidence="2">Uncharacterized protein</fullName>
    </submittedName>
</protein>
<dbReference type="AlphaFoldDB" id="A0A9P8Q145"/>
<keyword evidence="3" id="KW-1185">Reference proteome</keyword>
<dbReference type="EMBL" id="JAEUBG010004524">
    <property type="protein sequence ID" value="KAH3681240.1"/>
    <property type="molecule type" value="Genomic_DNA"/>
</dbReference>
<evidence type="ECO:0000313" key="3">
    <source>
        <dbReference type="Proteomes" id="UP000774326"/>
    </source>
</evidence>
<feature type="compositionally biased region" description="Acidic residues" evidence="1">
    <location>
        <begin position="63"/>
        <end position="77"/>
    </location>
</feature>
<feature type="region of interest" description="Disordered" evidence="1">
    <location>
        <begin position="1"/>
        <end position="25"/>
    </location>
</feature>
<reference evidence="2" key="1">
    <citation type="journal article" date="2021" name="Open Biol.">
        <title>Shared evolutionary footprints suggest mitochondrial oxidative damage underlies multiple complex I losses in fungi.</title>
        <authorList>
            <person name="Schikora-Tamarit M.A."/>
            <person name="Marcet-Houben M."/>
            <person name="Nosek J."/>
            <person name="Gabaldon T."/>
        </authorList>
    </citation>
    <scope>NUCLEOTIDE SEQUENCE</scope>
    <source>
        <strain evidence="2">CBS2887</strain>
    </source>
</reference>
<feature type="region of interest" description="Disordered" evidence="1">
    <location>
        <begin position="185"/>
        <end position="256"/>
    </location>
</feature>
<sequence length="256" mass="28170">MKKKEKQPPTDNEDSVPLSVEEAPEKRTLEECLELKEGINVTVVWLEALISPELDTGSPDGGSSDEELEEVPADDLEFSWKSVDETGELLIIKTLDSEVEIPDVEEATGGLETTKELDLTSDDFEDPEELETNEELKGTAEEIEGTNELDEGLNELDKANELLEETTEDLDEEIETVTDVLDITVAGSEDKETTVDTIDGLDSEGPEGTAEDLVKSEEEITDEDASSSDLEREELDDEAALKSDDEAMDLEEPKSE</sequence>
<feature type="compositionally biased region" description="Basic and acidic residues" evidence="1">
    <location>
        <begin position="239"/>
        <end position="256"/>
    </location>
</feature>
<feature type="compositionally biased region" description="Acidic residues" evidence="1">
    <location>
        <begin position="141"/>
        <end position="152"/>
    </location>
</feature>
<evidence type="ECO:0000256" key="1">
    <source>
        <dbReference type="SAM" id="MobiDB-lite"/>
    </source>
</evidence>
<feature type="compositionally biased region" description="Acidic residues" evidence="1">
    <location>
        <begin position="119"/>
        <end position="133"/>
    </location>
</feature>
<feature type="region of interest" description="Disordered" evidence="1">
    <location>
        <begin position="103"/>
        <end position="152"/>
    </location>
</feature>
<reference evidence="2" key="2">
    <citation type="submission" date="2021-01" db="EMBL/GenBank/DDBJ databases">
        <authorList>
            <person name="Schikora-Tamarit M.A."/>
        </authorList>
    </citation>
    <scope>NUCLEOTIDE SEQUENCE</scope>
    <source>
        <strain evidence="2">CBS2887</strain>
    </source>
</reference>